<dbReference type="Gene3D" id="3.90.550.10">
    <property type="entry name" value="Spore Coat Polysaccharide Biosynthesis Protein SpsA, Chain A"/>
    <property type="match status" value="1"/>
</dbReference>
<dbReference type="InterPro" id="IPR001173">
    <property type="entry name" value="Glyco_trans_2-like"/>
</dbReference>
<feature type="domain" description="Glycosyltransferase 2-like" evidence="10">
    <location>
        <begin position="20"/>
        <end position="183"/>
    </location>
</feature>
<dbReference type="InterPro" id="IPR029044">
    <property type="entry name" value="Nucleotide-diphossugar_trans"/>
</dbReference>
<evidence type="ECO:0000256" key="6">
    <source>
        <dbReference type="ARBA" id="ARBA00022989"/>
    </source>
</evidence>
<keyword evidence="5 9" id="KW-0812">Transmembrane</keyword>
<dbReference type="PANTHER" id="PTHR43398">
    <property type="entry name" value="DOLICHOL-PHOSPHATE MANNOSYLTRANSFERASE SUBUNIT 1"/>
    <property type="match status" value="1"/>
</dbReference>
<evidence type="ECO:0000256" key="7">
    <source>
        <dbReference type="ARBA" id="ARBA00023136"/>
    </source>
</evidence>
<evidence type="ECO:0000259" key="10">
    <source>
        <dbReference type="Pfam" id="PF00535"/>
    </source>
</evidence>
<evidence type="ECO:0000259" key="11">
    <source>
        <dbReference type="Pfam" id="PF04138"/>
    </source>
</evidence>
<keyword evidence="7 9" id="KW-0472">Membrane</keyword>
<dbReference type="GO" id="GO:0004582">
    <property type="term" value="F:dolichyl-phosphate beta-D-mannosyltransferase activity"/>
    <property type="evidence" value="ECO:0007669"/>
    <property type="project" value="InterPro"/>
</dbReference>
<organism evidence="12">
    <name type="scientific">Methylobacterium bullatum</name>
    <dbReference type="NCBI Taxonomy" id="570505"/>
    <lineage>
        <taxon>Bacteria</taxon>
        <taxon>Pseudomonadati</taxon>
        <taxon>Pseudomonadota</taxon>
        <taxon>Alphaproteobacteria</taxon>
        <taxon>Hyphomicrobiales</taxon>
        <taxon>Methylobacteriaceae</taxon>
        <taxon>Methylobacterium</taxon>
    </lineage>
</organism>
<feature type="transmembrane region" description="Helical" evidence="9">
    <location>
        <begin position="256"/>
        <end position="277"/>
    </location>
</feature>
<feature type="transmembrane region" description="Helical" evidence="9">
    <location>
        <begin position="347"/>
        <end position="372"/>
    </location>
</feature>
<dbReference type="PANTHER" id="PTHR43398:SF1">
    <property type="entry name" value="DOLICHOL-PHOSPHATE MANNOSYLTRANSFERASE SUBUNIT 1"/>
    <property type="match status" value="1"/>
</dbReference>
<dbReference type="InterPro" id="IPR007267">
    <property type="entry name" value="GtrA_DPMS_TM"/>
</dbReference>
<dbReference type="Pfam" id="PF04138">
    <property type="entry name" value="GtrA_DPMS_TM"/>
    <property type="match status" value="1"/>
</dbReference>
<dbReference type="GO" id="GO:0009247">
    <property type="term" value="P:glycolipid biosynthetic process"/>
    <property type="evidence" value="ECO:0007669"/>
    <property type="project" value="TreeGrafter"/>
</dbReference>
<evidence type="ECO:0000256" key="2">
    <source>
        <dbReference type="ARBA" id="ARBA00006739"/>
    </source>
</evidence>
<dbReference type="EMBL" id="LR743504">
    <property type="protein sequence ID" value="CAA2099744.1"/>
    <property type="molecule type" value="Genomic_DNA"/>
</dbReference>
<dbReference type="EC" id="2.4.1.-" evidence="12"/>
<reference evidence="12" key="1">
    <citation type="submission" date="2019-12" db="EMBL/GenBank/DDBJ databases">
        <authorList>
            <person name="Cremers G."/>
        </authorList>
    </citation>
    <scope>NUCLEOTIDE SEQUENCE</scope>
    <source>
        <strain evidence="12">Mbul1</strain>
    </source>
</reference>
<accession>A0A679ISR4</accession>
<keyword evidence="4 12" id="KW-0808">Transferase</keyword>
<feature type="region of interest" description="Disordered" evidence="8">
    <location>
        <begin position="379"/>
        <end position="409"/>
    </location>
</feature>
<dbReference type="CDD" id="cd06442">
    <property type="entry name" value="DPM1_like"/>
    <property type="match status" value="1"/>
</dbReference>
<evidence type="ECO:0000256" key="8">
    <source>
        <dbReference type="SAM" id="MobiDB-lite"/>
    </source>
</evidence>
<evidence type="ECO:0000256" key="9">
    <source>
        <dbReference type="SAM" id="Phobius"/>
    </source>
</evidence>
<evidence type="ECO:0000256" key="5">
    <source>
        <dbReference type="ARBA" id="ARBA00022692"/>
    </source>
</evidence>
<name>A0A679ISR4_9HYPH</name>
<feature type="transmembrane region" description="Helical" evidence="9">
    <location>
        <begin position="283"/>
        <end position="304"/>
    </location>
</feature>
<keyword evidence="3 12" id="KW-0328">Glycosyltransferase</keyword>
<dbReference type="Pfam" id="PF00535">
    <property type="entry name" value="Glycos_transf_2"/>
    <property type="match status" value="1"/>
</dbReference>
<dbReference type="AlphaFoldDB" id="A0A679ISR4"/>
<dbReference type="GO" id="GO:0000271">
    <property type="term" value="P:polysaccharide biosynthetic process"/>
    <property type="evidence" value="ECO:0007669"/>
    <property type="project" value="InterPro"/>
</dbReference>
<evidence type="ECO:0000256" key="1">
    <source>
        <dbReference type="ARBA" id="ARBA00004141"/>
    </source>
</evidence>
<dbReference type="InterPro" id="IPR039528">
    <property type="entry name" value="DPM1-like"/>
</dbReference>
<feature type="transmembrane region" description="Helical" evidence="9">
    <location>
        <begin position="316"/>
        <end position="341"/>
    </location>
</feature>
<protein>
    <submittedName>
        <fullName evidence="12">Polyprenol monophosphomannose synthase</fullName>
        <ecNumber evidence="12">2.4.1.-</ecNumber>
    </submittedName>
</protein>
<feature type="compositionally biased region" description="Basic and acidic residues" evidence="8">
    <location>
        <begin position="379"/>
        <end position="389"/>
    </location>
</feature>
<dbReference type="SUPFAM" id="SSF53448">
    <property type="entry name" value="Nucleotide-diphospho-sugar transferases"/>
    <property type="match status" value="1"/>
</dbReference>
<sequence length="409" mass="44247">MTLPSTQPPSDSQADRPLLTIVIPTFNERDNIAVICGRIATALAPHRFEVIVVDDNSPDGTSAVVEELAKSDPRIRIITRTGRRGLAGACIEGMLAARSDLVAVMDADLQHEPATLTPMLDLMMSTEYDVVIASRYLDDPDVAAFSSVRKALSNAGNRLVRAFLRVQTSDPMSGFFLMRRSILVKAAPRLSRDGFKLLADILAQGGRSLKIGEVPYVFGPRLTGQSKLDERVLFDFAVLLIAKSAFGVLPTRFVSFALVGGLGVLVHLSLLGLMLFALNDNFLMSQTIATLGAMTANFFLNNILTYRDQRIVGADLLRGLAVFCLSCSCGAFNNILVAHLVYTGTGIWWLATGAGILVGAACNYVLSALTVWRRFEKRPDRETQVHRSDAAPAKSGGELGIPQPPSLSR</sequence>
<proteinExistence type="inferred from homology"/>
<gene>
    <name evidence="12" type="primary">ppm1</name>
    <name evidence="12" type="ORF">MBUL_00307</name>
</gene>
<evidence type="ECO:0000256" key="4">
    <source>
        <dbReference type="ARBA" id="ARBA00022679"/>
    </source>
</evidence>
<comment type="similarity">
    <text evidence="2">Belongs to the glycosyltransferase 2 family.</text>
</comment>
<feature type="transmembrane region" description="Helical" evidence="9">
    <location>
        <begin position="232"/>
        <end position="249"/>
    </location>
</feature>
<comment type="subcellular location">
    <subcellularLocation>
        <location evidence="1">Membrane</location>
        <topology evidence="1">Multi-pass membrane protein</topology>
    </subcellularLocation>
</comment>
<feature type="domain" description="GtrA/DPMS transmembrane" evidence="11">
    <location>
        <begin position="256"/>
        <end position="372"/>
    </location>
</feature>
<keyword evidence="6 9" id="KW-1133">Transmembrane helix</keyword>
<dbReference type="GO" id="GO:0016020">
    <property type="term" value="C:membrane"/>
    <property type="evidence" value="ECO:0007669"/>
    <property type="project" value="UniProtKB-SubCell"/>
</dbReference>
<evidence type="ECO:0000256" key="3">
    <source>
        <dbReference type="ARBA" id="ARBA00022676"/>
    </source>
</evidence>
<evidence type="ECO:0000313" key="12">
    <source>
        <dbReference type="EMBL" id="CAA2099744.1"/>
    </source>
</evidence>